<sequence length="254" mass="27159">MNSTNLQRSVQLPGCQGHIVQVDVLVGTEQFEEEIGGDFRGPIVLITEPDTVLYPSQVGGACGFYLCNDLLDRGTTGAPLKPIKIANRGECLNMCVNLGKPRQEVPASNHWKSCIEDLKLPPDGRVISSACSTTYPAGTEESAGRGVLYPSQVGGACGFYLCNDLLDRGTTGAPLKPIKIANRGECLNMCVNLGKPRQEVPASNHWKSCIEDLKLPPDGRVISSACSTTYPAGTEESAGRGVHAIDAEIIRFVE</sequence>
<accession>A0A8R1V271</accession>
<dbReference type="Proteomes" id="UP000005239">
    <property type="component" value="Unassembled WGS sequence"/>
</dbReference>
<keyword evidence="2" id="KW-1185">Reference proteome</keyword>
<dbReference type="AlphaFoldDB" id="A0A2A6BSX2"/>
<reference evidence="1" key="2">
    <citation type="submission" date="2022-06" db="UniProtKB">
        <authorList>
            <consortium name="EnsemblMetazoa"/>
        </authorList>
    </citation>
    <scope>IDENTIFICATION</scope>
    <source>
        <strain evidence="1">PS312</strain>
    </source>
</reference>
<name>A0A2A6BSX2_PRIPA</name>
<gene>
    <name evidence="1" type="primary">WBGene00282881</name>
</gene>
<reference evidence="2" key="1">
    <citation type="journal article" date="2008" name="Nat. Genet.">
        <title>The Pristionchus pacificus genome provides a unique perspective on nematode lifestyle and parasitism.</title>
        <authorList>
            <person name="Dieterich C."/>
            <person name="Clifton S.W."/>
            <person name="Schuster L.N."/>
            <person name="Chinwalla A."/>
            <person name="Delehaunty K."/>
            <person name="Dinkelacker I."/>
            <person name="Fulton L."/>
            <person name="Fulton R."/>
            <person name="Godfrey J."/>
            <person name="Minx P."/>
            <person name="Mitreva M."/>
            <person name="Roeseler W."/>
            <person name="Tian H."/>
            <person name="Witte H."/>
            <person name="Yang S.P."/>
            <person name="Wilson R.K."/>
            <person name="Sommer R.J."/>
        </authorList>
    </citation>
    <scope>NUCLEOTIDE SEQUENCE [LARGE SCALE GENOMIC DNA]</scope>
    <source>
        <strain evidence="2">PS312</strain>
    </source>
</reference>
<dbReference type="EnsemblMetazoa" id="PPA44512.1">
    <property type="protein sequence ID" value="PPA44512.1"/>
    <property type="gene ID" value="WBGene00282881"/>
</dbReference>
<proteinExistence type="predicted"/>
<accession>A0A2A6BSX2</accession>
<evidence type="ECO:0000313" key="2">
    <source>
        <dbReference type="Proteomes" id="UP000005239"/>
    </source>
</evidence>
<protein>
    <submittedName>
        <fullName evidence="1">Uncharacterized protein</fullName>
    </submittedName>
</protein>
<organism evidence="1 2">
    <name type="scientific">Pristionchus pacificus</name>
    <name type="common">Parasitic nematode worm</name>
    <dbReference type="NCBI Taxonomy" id="54126"/>
    <lineage>
        <taxon>Eukaryota</taxon>
        <taxon>Metazoa</taxon>
        <taxon>Ecdysozoa</taxon>
        <taxon>Nematoda</taxon>
        <taxon>Chromadorea</taxon>
        <taxon>Rhabditida</taxon>
        <taxon>Rhabditina</taxon>
        <taxon>Diplogasteromorpha</taxon>
        <taxon>Diplogasteroidea</taxon>
        <taxon>Neodiplogasteridae</taxon>
        <taxon>Pristionchus</taxon>
    </lineage>
</organism>
<evidence type="ECO:0000313" key="1">
    <source>
        <dbReference type="EnsemblMetazoa" id="PPA44512.1"/>
    </source>
</evidence>